<dbReference type="AlphaFoldDB" id="M4SX32"/>
<name>M4SX32_9TRYP</name>
<proteinExistence type="predicted"/>
<dbReference type="EMBL" id="KC612395">
    <property type="protein sequence ID" value="AGH59826.1"/>
    <property type="molecule type" value="Genomic_DNA"/>
</dbReference>
<protein>
    <submittedName>
        <fullName evidence="1">Variant surface glycoprotein 3809</fullName>
    </submittedName>
</protein>
<accession>M4SX32</accession>
<organism evidence="1">
    <name type="scientific">Trypanosoma brucei</name>
    <dbReference type="NCBI Taxonomy" id="5691"/>
    <lineage>
        <taxon>Eukaryota</taxon>
        <taxon>Discoba</taxon>
        <taxon>Euglenozoa</taxon>
        <taxon>Kinetoplastea</taxon>
        <taxon>Metakinetoplastina</taxon>
        <taxon>Trypanosomatida</taxon>
        <taxon>Trypanosomatidae</taxon>
        <taxon>Trypanosoma</taxon>
    </lineage>
</organism>
<sequence>LCSNRQSQQVCSGADKSHCTCIKAAKKLANHATSATGLYRLNKRCSTSADDDTPKDTSFLCAAAETAAAEDLEKKAQKHILNLAQALGTTAALTAVGEAEIAEVSQRAHKTVVVYNKIQIKSDKAASPGSFCPLGELVSKSSVEGAEQALEQWIADIKKLDQIATAAAADAATAMCCVGHSTGICTAGGGTDISVKEHKLFKESPQTVTAAQLTKKQGAPHTWLTPTQQAADALAETKRLLDTMRRTQIQQGTTYRPYNNPQKAFKDAVRLHILHKRFKEQLTQAEKKQRSQRQ</sequence>
<reference evidence="1" key="1">
    <citation type="submission" date="2013-02" db="EMBL/GenBank/DDBJ databases">
        <authorList>
            <person name="Cross G.A.M."/>
            <person name="Kim H.-S."/>
            <person name="Wickstead B."/>
        </authorList>
    </citation>
    <scope>NUCLEOTIDE SEQUENCE</scope>
    <source>
        <strain evidence="1">Lister 427</strain>
    </source>
</reference>
<evidence type="ECO:0000313" key="1">
    <source>
        <dbReference type="EMBL" id="AGH59826.1"/>
    </source>
</evidence>
<feature type="non-terminal residue" evidence="1">
    <location>
        <position position="1"/>
    </location>
</feature>
<reference evidence="1" key="2">
    <citation type="journal article" date="2014" name="Mol. Biochem. Parasitol.">
        <title>Capturing the variant surface glycoprotein repertoire (the VSGnome) of Trypanosoma brucei Lister 427.</title>
        <authorList>
            <person name="Cross G.A."/>
            <person name="Kim H.S."/>
            <person name="Wickstead B."/>
        </authorList>
    </citation>
    <scope>NUCLEOTIDE SEQUENCE</scope>
    <source>
        <strain evidence="1">Lister 427</strain>
    </source>
</reference>